<keyword evidence="3 10" id="KW-0560">Oxidoreductase</keyword>
<evidence type="ECO:0000256" key="6">
    <source>
        <dbReference type="ARBA" id="ARBA00023004"/>
    </source>
</evidence>
<dbReference type="GO" id="GO:0004601">
    <property type="term" value="F:peroxidase activity"/>
    <property type="evidence" value="ECO:0007669"/>
    <property type="project" value="UniProtKB-KW"/>
</dbReference>
<dbReference type="GO" id="GO:0006979">
    <property type="term" value="P:response to oxidative stress"/>
    <property type="evidence" value="ECO:0007669"/>
    <property type="project" value="InterPro"/>
</dbReference>
<evidence type="ECO:0000313" key="10">
    <source>
        <dbReference type="EMBL" id="CAG6779293.1"/>
    </source>
</evidence>
<evidence type="ECO:0000256" key="9">
    <source>
        <dbReference type="SAM" id="SignalP"/>
    </source>
</evidence>
<dbReference type="PROSITE" id="PS50292">
    <property type="entry name" value="PEROXIDASE_3"/>
    <property type="match status" value="1"/>
</dbReference>
<keyword evidence="5 9" id="KW-0732">Signal</keyword>
<dbReference type="InterPro" id="IPR019791">
    <property type="entry name" value="Haem_peroxidase_animal"/>
</dbReference>
<dbReference type="Gene3D" id="1.10.640.10">
    <property type="entry name" value="Haem peroxidase domain superfamily, animal type"/>
    <property type="match status" value="1"/>
</dbReference>
<dbReference type="Pfam" id="PF03098">
    <property type="entry name" value="An_peroxidase"/>
    <property type="match status" value="1"/>
</dbReference>
<dbReference type="CDD" id="cd09823">
    <property type="entry name" value="peroxinectin_like"/>
    <property type="match status" value="1"/>
</dbReference>
<dbReference type="InterPro" id="IPR010255">
    <property type="entry name" value="Haem_peroxidase_sf"/>
</dbReference>
<dbReference type="EMBL" id="HBUF01613570">
    <property type="protein sequence ID" value="CAG6779292.1"/>
    <property type="molecule type" value="Transcribed_RNA"/>
</dbReference>
<dbReference type="EMBL" id="HBUF01613569">
    <property type="protein sequence ID" value="CAG6779291.1"/>
    <property type="molecule type" value="Transcribed_RNA"/>
</dbReference>
<dbReference type="GO" id="GO:0005576">
    <property type="term" value="C:extracellular region"/>
    <property type="evidence" value="ECO:0007669"/>
    <property type="project" value="UniProtKB-SubCell"/>
</dbReference>
<organism evidence="10">
    <name type="scientific">Cacopsylla melanoneura</name>
    <dbReference type="NCBI Taxonomy" id="428564"/>
    <lineage>
        <taxon>Eukaryota</taxon>
        <taxon>Metazoa</taxon>
        <taxon>Ecdysozoa</taxon>
        <taxon>Arthropoda</taxon>
        <taxon>Hexapoda</taxon>
        <taxon>Insecta</taxon>
        <taxon>Pterygota</taxon>
        <taxon>Neoptera</taxon>
        <taxon>Paraneoptera</taxon>
        <taxon>Hemiptera</taxon>
        <taxon>Sternorrhyncha</taxon>
        <taxon>Psylloidea</taxon>
        <taxon>Psyllidae</taxon>
        <taxon>Psyllinae</taxon>
        <taxon>Cacopsylla</taxon>
    </lineage>
</organism>
<feature type="signal peptide" evidence="9">
    <location>
        <begin position="1"/>
        <end position="26"/>
    </location>
</feature>
<keyword evidence="7" id="KW-0325">Glycoprotein</keyword>
<comment type="subcellular location">
    <subcellularLocation>
        <location evidence="1">Secreted</location>
    </subcellularLocation>
</comment>
<dbReference type="EMBL" id="HBUF01613571">
    <property type="protein sequence ID" value="CAG6779293.1"/>
    <property type="molecule type" value="Transcribed_RNA"/>
</dbReference>
<evidence type="ECO:0000256" key="2">
    <source>
        <dbReference type="ARBA" id="ARBA00022525"/>
    </source>
</evidence>
<dbReference type="InterPro" id="IPR037120">
    <property type="entry name" value="Haem_peroxidase_sf_animal"/>
</dbReference>
<keyword evidence="8" id="KW-0479">Metal-binding</keyword>
<evidence type="ECO:0000256" key="7">
    <source>
        <dbReference type="ARBA" id="ARBA00023180"/>
    </source>
</evidence>
<feature type="binding site" description="axial binding residue" evidence="8">
    <location>
        <position position="634"/>
    </location>
    <ligand>
        <name>heme b</name>
        <dbReference type="ChEBI" id="CHEBI:60344"/>
    </ligand>
    <ligandPart>
        <name>Fe</name>
        <dbReference type="ChEBI" id="CHEBI:18248"/>
    </ligandPart>
</feature>
<dbReference type="AlphaFoldDB" id="A0A8D9F6C6"/>
<proteinExistence type="predicted"/>
<keyword evidence="3 10" id="KW-0575">Peroxidase</keyword>
<name>A0A8D9F6C6_9HEMI</name>
<evidence type="ECO:0000256" key="3">
    <source>
        <dbReference type="ARBA" id="ARBA00022559"/>
    </source>
</evidence>
<reference evidence="10" key="1">
    <citation type="submission" date="2021-05" db="EMBL/GenBank/DDBJ databases">
        <authorList>
            <person name="Alioto T."/>
            <person name="Alioto T."/>
            <person name="Gomez Garrido J."/>
        </authorList>
    </citation>
    <scope>NUCLEOTIDE SEQUENCE</scope>
</reference>
<feature type="chain" id="PRO_5036429172" evidence="9">
    <location>
        <begin position="27"/>
        <end position="880"/>
    </location>
</feature>
<dbReference type="GO" id="GO:0020037">
    <property type="term" value="F:heme binding"/>
    <property type="evidence" value="ECO:0007669"/>
    <property type="project" value="InterPro"/>
</dbReference>
<evidence type="ECO:0000256" key="8">
    <source>
        <dbReference type="PIRSR" id="PIRSR619791-2"/>
    </source>
</evidence>
<keyword evidence="6 8" id="KW-0408">Iron</keyword>
<dbReference type="PANTHER" id="PTHR11475">
    <property type="entry name" value="OXIDASE/PEROXIDASE"/>
    <property type="match status" value="1"/>
</dbReference>
<keyword evidence="4 8" id="KW-0349">Heme</keyword>
<dbReference type="GO" id="GO:0046872">
    <property type="term" value="F:metal ion binding"/>
    <property type="evidence" value="ECO:0007669"/>
    <property type="project" value="UniProtKB-KW"/>
</dbReference>
<dbReference type="PANTHER" id="PTHR11475:SF4">
    <property type="entry name" value="CHORION PEROXIDASE"/>
    <property type="match status" value="1"/>
</dbReference>
<evidence type="ECO:0000256" key="1">
    <source>
        <dbReference type="ARBA" id="ARBA00004613"/>
    </source>
</evidence>
<accession>A0A8D9F6C6</accession>
<dbReference type="PRINTS" id="PR00457">
    <property type="entry name" value="ANPEROXIDASE"/>
</dbReference>
<keyword evidence="2" id="KW-0964">Secreted</keyword>
<protein>
    <submittedName>
        <fullName evidence="10">Chorion peroxidase</fullName>
    </submittedName>
</protein>
<sequence>MVSGPFCKPFLVIASIACFLLLIVDCQNDRQSSARQFFQQSFANPFQQFQQFVAQQPQFSSQVKLSVDALPEVTFEQQFGVDPQQPQQFLENRLDNRPVQVAQPTFERQVAAVPQQGPRQNNQLAAPCATRSGEAGRCSPLVKCISFYAELQELQSQPCNLNANEKGVCCPLRRQATGAEDGKSGILRPPPPPDVPIPPLTPQQLNQAAMVAIQRIQDRLNLQENLLLNRIILNPDTPAARHQEFFPTTNATLQTGEKAQKSIEASLGLVNDFNLTPEQGTFALPKFSILNTVLADTCPKITTCVPFKYRTPDGSCNNLENMAWGKAGTAYQRLLPPKYEDGVNVAKFRSVTGSPLPSARAISTGFAQDFDVPSENYTVFVMQWGQFLDHDLTHTPISRGQGGQGISCCRNGKILEPENLHPDCFPINLPRNDHIFGRFGDSCMEFVRSLPAPRPECNFGPREQLNQITGYLDGSNVYGSSQDSQDFLRLFKGGWLRAQNVRGKMYLPANSAECTDQASQASCFSAGDGRVNEQIELAAIHMLWLREHNRIATVLAQLNPDWSDEALFQETRRIVIAELQHITYNEFLPIILGRTYTDKFELTPKESGYTRLNDPDLNAGITNVFASAAYRFGHSLIQGNIHGYGKFGNIRENMVMSKQHFKPFTLYKQTAFDDFMRGLSGQPVQKADRFFTREITDRLFQGEGSTGFDLVAFNIQRGRGHGLPGYNDWRGVCGLRKARSWDDLEQSMDTQSIARLARLYESVDDVDLYVGGLAEFPLPDAMLGPTLVCLLGDQFSRLKRGDRFFYEEGGQPSTFSQDQLREIRKTSLARIICDNADNIQVMQPLAFLKPSIVNQKEACESEGIPQVDLRAWAAERPAVP</sequence>
<dbReference type="FunFam" id="1.10.640.10:FF:000003">
    <property type="entry name" value="chorion peroxidase"/>
    <property type="match status" value="1"/>
</dbReference>
<evidence type="ECO:0000256" key="4">
    <source>
        <dbReference type="ARBA" id="ARBA00022617"/>
    </source>
</evidence>
<evidence type="ECO:0000256" key="5">
    <source>
        <dbReference type="ARBA" id="ARBA00022729"/>
    </source>
</evidence>
<dbReference type="GO" id="GO:0022412">
    <property type="term" value="P:cellular process involved in reproduction in multicellular organism"/>
    <property type="evidence" value="ECO:0007669"/>
    <property type="project" value="UniProtKB-ARBA"/>
</dbReference>
<dbReference type="SUPFAM" id="SSF48113">
    <property type="entry name" value="Heme-dependent peroxidases"/>
    <property type="match status" value="1"/>
</dbReference>